<dbReference type="KEGG" id="spu:105442365"/>
<dbReference type="SMART" id="SM00231">
    <property type="entry name" value="FA58C"/>
    <property type="match status" value="2"/>
</dbReference>
<dbReference type="SUPFAM" id="SSF49785">
    <property type="entry name" value="Galactose-binding domain-like"/>
    <property type="match status" value="2"/>
</dbReference>
<feature type="domain" description="F5/8 type C" evidence="3">
    <location>
        <begin position="84"/>
        <end position="234"/>
    </location>
</feature>
<dbReference type="InterPro" id="IPR036772">
    <property type="entry name" value="SRCR-like_dom_sf"/>
</dbReference>
<dbReference type="EnsemblMetazoa" id="XM_011674406">
    <property type="protein sequence ID" value="XP_011672708"/>
    <property type="gene ID" value="LOC105442365"/>
</dbReference>
<dbReference type="Gene3D" id="2.60.120.260">
    <property type="entry name" value="Galactose-binding domain-like"/>
    <property type="match status" value="2"/>
</dbReference>
<dbReference type="PROSITE" id="PS50022">
    <property type="entry name" value="FA58C_3"/>
    <property type="match status" value="2"/>
</dbReference>
<feature type="domain" description="F5/8 type C" evidence="3">
    <location>
        <begin position="250"/>
        <end position="407"/>
    </location>
</feature>
<reference evidence="6" key="1">
    <citation type="submission" date="2015-02" db="EMBL/GenBank/DDBJ databases">
        <title>Genome sequencing for Strongylocentrotus purpuratus.</title>
        <authorList>
            <person name="Murali S."/>
            <person name="Liu Y."/>
            <person name="Vee V."/>
            <person name="English A."/>
            <person name="Wang M."/>
            <person name="Skinner E."/>
            <person name="Han Y."/>
            <person name="Muzny D.M."/>
            <person name="Worley K.C."/>
            <person name="Gibbs R.A."/>
        </authorList>
    </citation>
    <scope>NUCLEOTIDE SEQUENCE</scope>
</reference>
<evidence type="ECO:0008006" key="7">
    <source>
        <dbReference type="Google" id="ProtNLM"/>
    </source>
</evidence>
<dbReference type="GO" id="GO:0016020">
    <property type="term" value="C:membrane"/>
    <property type="evidence" value="ECO:0007669"/>
    <property type="project" value="InterPro"/>
</dbReference>
<dbReference type="SUPFAM" id="SSF56487">
    <property type="entry name" value="SRCR-like"/>
    <property type="match status" value="1"/>
</dbReference>
<dbReference type="OrthoDB" id="6071166at2759"/>
<evidence type="ECO:0000256" key="1">
    <source>
        <dbReference type="ARBA" id="ARBA00023157"/>
    </source>
</evidence>
<dbReference type="Pfam" id="PF00530">
    <property type="entry name" value="SRCR"/>
    <property type="match status" value="1"/>
</dbReference>
<comment type="caution">
    <text evidence="2">Lacks conserved residue(s) required for the propagation of feature annotation.</text>
</comment>
<dbReference type="InterPro" id="IPR008979">
    <property type="entry name" value="Galactose-bd-like_sf"/>
</dbReference>
<reference evidence="5" key="2">
    <citation type="submission" date="2021-01" db="UniProtKB">
        <authorList>
            <consortium name="EnsemblMetazoa"/>
        </authorList>
    </citation>
    <scope>IDENTIFICATION</scope>
</reference>
<dbReference type="InterPro" id="IPR000421">
    <property type="entry name" value="FA58C"/>
</dbReference>
<evidence type="ECO:0000259" key="3">
    <source>
        <dbReference type="PROSITE" id="PS50022"/>
    </source>
</evidence>
<evidence type="ECO:0000256" key="2">
    <source>
        <dbReference type="PROSITE-ProRule" id="PRU00196"/>
    </source>
</evidence>
<dbReference type="Pfam" id="PF00754">
    <property type="entry name" value="F5_F8_type_C"/>
    <property type="match status" value="2"/>
</dbReference>
<dbReference type="Proteomes" id="UP000007110">
    <property type="component" value="Unassembled WGS sequence"/>
</dbReference>
<feature type="domain" description="SRCR" evidence="4">
    <location>
        <begin position="1"/>
        <end position="79"/>
    </location>
</feature>
<feature type="disulfide bond" evidence="2">
    <location>
        <begin position="17"/>
        <end position="78"/>
    </location>
</feature>
<evidence type="ECO:0000259" key="4">
    <source>
        <dbReference type="PROSITE" id="PS50287"/>
    </source>
</evidence>
<dbReference type="GeneID" id="105442365"/>
<dbReference type="PANTHER" id="PTHR24543:SF325">
    <property type="entry name" value="F5_8 TYPE C DOMAIN-CONTAINING PROTEIN"/>
    <property type="match status" value="1"/>
</dbReference>
<dbReference type="PANTHER" id="PTHR24543">
    <property type="entry name" value="MULTICOPPER OXIDASE-RELATED"/>
    <property type="match status" value="1"/>
</dbReference>
<evidence type="ECO:0000313" key="5">
    <source>
        <dbReference type="EnsemblMetazoa" id="XP_011672708"/>
    </source>
</evidence>
<dbReference type="Gene3D" id="3.10.250.10">
    <property type="entry name" value="SRCR-like domain"/>
    <property type="match status" value="1"/>
</dbReference>
<sequence length="409" mass="44527">MPIHQEHWNKNSSDLICRYLGFEGAFATVSGVQYNASSIDANVEAAAVICPPNTTNITDCWHNETMETVNEENIAVVCCPELMCNPLGDPLGLERGTIPDSAITSSGCINSTSYCTQHARLNGPSAWVPNAANPRWVDVQFESSCVVTGIAIQGSQPPYFWTTSYTISFGTSSGDRYDYVDVYSQKIQMFPGSYDLEPAVTNAFVVPMLASSVRITPYSYYGIALRLELYGYGPLNEIIASMNHGVQLGCTPPVLGKGLGVEDGRIPNSSLTYSSDPYGGRLNAIGMDGVSGGVWVASISDQAQSDQNRWMKVDLGKDCNVTGVITQGSPNGPRRYTAFLISYSLDNNVWTFALERECGSRKTYPGNFDGSSLLTILFPKPVRARYIRVHPTQWNQGGGLRLEILGVDN</sequence>
<dbReference type="RefSeq" id="XP_011672708.2">
    <property type="nucleotide sequence ID" value="XM_011674406.2"/>
</dbReference>
<dbReference type="PROSITE" id="PS50287">
    <property type="entry name" value="SRCR_2"/>
    <property type="match status" value="1"/>
</dbReference>
<feature type="disulfide bond" evidence="2">
    <location>
        <begin position="50"/>
        <end position="60"/>
    </location>
</feature>
<dbReference type="InParanoid" id="A0A7M7HMC9"/>
<dbReference type="AlphaFoldDB" id="A0A7M7HMC9"/>
<protein>
    <recommendedName>
        <fullName evidence="7">F5/8 type C domain-containing protein</fullName>
    </recommendedName>
</protein>
<keyword evidence="1 2" id="KW-1015">Disulfide bond</keyword>
<keyword evidence="6" id="KW-1185">Reference proteome</keyword>
<proteinExistence type="predicted"/>
<dbReference type="CDD" id="cd00057">
    <property type="entry name" value="FA58C"/>
    <property type="match status" value="1"/>
</dbReference>
<evidence type="ECO:0000313" key="6">
    <source>
        <dbReference type="Proteomes" id="UP000007110"/>
    </source>
</evidence>
<organism evidence="5 6">
    <name type="scientific">Strongylocentrotus purpuratus</name>
    <name type="common">Purple sea urchin</name>
    <dbReference type="NCBI Taxonomy" id="7668"/>
    <lineage>
        <taxon>Eukaryota</taxon>
        <taxon>Metazoa</taxon>
        <taxon>Echinodermata</taxon>
        <taxon>Eleutherozoa</taxon>
        <taxon>Echinozoa</taxon>
        <taxon>Echinoidea</taxon>
        <taxon>Euechinoidea</taxon>
        <taxon>Echinacea</taxon>
        <taxon>Camarodonta</taxon>
        <taxon>Echinidea</taxon>
        <taxon>Strongylocentrotidae</taxon>
        <taxon>Strongylocentrotus</taxon>
    </lineage>
</organism>
<accession>A0A7M7HMC9</accession>
<name>A0A7M7HMC9_STRPU</name>
<dbReference type="InterPro" id="IPR001190">
    <property type="entry name" value="SRCR"/>
</dbReference>